<dbReference type="GO" id="GO:0005886">
    <property type="term" value="C:plasma membrane"/>
    <property type="evidence" value="ECO:0007669"/>
    <property type="project" value="UniProtKB-SubCell"/>
</dbReference>
<dbReference type="GeneID" id="117640186"/>
<keyword evidence="5" id="KW-0472">Membrane</keyword>
<evidence type="ECO:0000256" key="2">
    <source>
        <dbReference type="ARBA" id="ARBA00022475"/>
    </source>
</evidence>
<evidence type="ECO:0000256" key="1">
    <source>
        <dbReference type="ARBA" id="ARBA00004651"/>
    </source>
</evidence>
<organism evidence="7">
    <name type="scientific">Thrips palmi</name>
    <name type="common">Melon thrips</name>
    <dbReference type="NCBI Taxonomy" id="161013"/>
    <lineage>
        <taxon>Eukaryota</taxon>
        <taxon>Metazoa</taxon>
        <taxon>Ecdysozoa</taxon>
        <taxon>Arthropoda</taxon>
        <taxon>Hexapoda</taxon>
        <taxon>Insecta</taxon>
        <taxon>Pterygota</taxon>
        <taxon>Neoptera</taxon>
        <taxon>Paraneoptera</taxon>
        <taxon>Thysanoptera</taxon>
        <taxon>Terebrantia</taxon>
        <taxon>Thripoidea</taxon>
        <taxon>Thripidae</taxon>
        <taxon>Thrips</taxon>
    </lineage>
</organism>
<keyword evidence="2" id="KW-1003">Cell membrane</keyword>
<dbReference type="GO" id="GO:0050909">
    <property type="term" value="P:sensory perception of taste"/>
    <property type="evidence" value="ECO:0007669"/>
    <property type="project" value="InterPro"/>
</dbReference>
<evidence type="ECO:0000256" key="4">
    <source>
        <dbReference type="ARBA" id="ARBA00022989"/>
    </source>
</evidence>
<dbReference type="AlphaFoldDB" id="A0A6P8Y8G2"/>
<evidence type="ECO:0000256" key="5">
    <source>
        <dbReference type="ARBA" id="ARBA00023136"/>
    </source>
</evidence>
<comment type="subcellular location">
    <subcellularLocation>
        <location evidence="1">Cell membrane</location>
        <topology evidence="1">Multi-pass membrane protein</topology>
    </subcellularLocation>
</comment>
<evidence type="ECO:0000313" key="7">
    <source>
        <dbReference type="RefSeq" id="XP_034232386.1"/>
    </source>
</evidence>
<keyword evidence="6" id="KW-1185">Reference proteome</keyword>
<dbReference type="InParanoid" id="A0A6P8Y8G2"/>
<dbReference type="KEGG" id="tpal:117640186"/>
<sequence>MEAQLVFTTGLMASMWNVSGLVICEAAHRAADKVNFRFQEVLRNKLQLNYPLMDDQTERELKFFAHAAARADVQMSVGGFFTLRRATFTSVRPKNTFAVMSNFIFFKC</sequence>
<proteinExistence type="predicted"/>
<accession>A0A6P8Y8G2</accession>
<protein>
    <submittedName>
        <fullName evidence="7">Uncharacterized protein LOC117640186</fullName>
    </submittedName>
</protein>
<gene>
    <name evidence="7" type="primary">LOC117640186</name>
</gene>
<dbReference type="Proteomes" id="UP000515158">
    <property type="component" value="Unplaced"/>
</dbReference>
<keyword evidence="3" id="KW-0812">Transmembrane</keyword>
<dbReference type="Pfam" id="PF08395">
    <property type="entry name" value="7tm_7"/>
    <property type="match status" value="1"/>
</dbReference>
<reference evidence="7" key="1">
    <citation type="submission" date="2025-08" db="UniProtKB">
        <authorList>
            <consortium name="RefSeq"/>
        </authorList>
    </citation>
    <scope>IDENTIFICATION</scope>
    <source>
        <tissue evidence="7">Total insect</tissue>
    </source>
</reference>
<evidence type="ECO:0000256" key="3">
    <source>
        <dbReference type="ARBA" id="ARBA00022692"/>
    </source>
</evidence>
<keyword evidence="4" id="KW-1133">Transmembrane helix</keyword>
<evidence type="ECO:0000313" key="6">
    <source>
        <dbReference type="Proteomes" id="UP000515158"/>
    </source>
</evidence>
<dbReference type="InterPro" id="IPR013604">
    <property type="entry name" value="7TM_chemorcpt"/>
</dbReference>
<name>A0A6P8Y8G2_THRPL</name>
<dbReference type="RefSeq" id="XP_034232386.1">
    <property type="nucleotide sequence ID" value="XM_034376495.1"/>
</dbReference>